<dbReference type="EMBL" id="FCOL02000128">
    <property type="protein sequence ID" value="SAL84513.1"/>
    <property type="molecule type" value="Genomic_DNA"/>
</dbReference>
<comment type="caution">
    <text evidence="1">The sequence shown here is derived from an EMBL/GenBank/DDBJ whole genome shotgun (WGS) entry which is preliminary data.</text>
</comment>
<name>A0A158KUW3_9BURK</name>
<organism evidence="1 2">
    <name type="scientific">Caballeronia terrestris</name>
    <dbReference type="NCBI Taxonomy" id="1226301"/>
    <lineage>
        <taxon>Bacteria</taxon>
        <taxon>Pseudomonadati</taxon>
        <taxon>Pseudomonadota</taxon>
        <taxon>Betaproteobacteria</taxon>
        <taxon>Burkholderiales</taxon>
        <taxon>Burkholderiaceae</taxon>
        <taxon>Caballeronia</taxon>
    </lineage>
</organism>
<evidence type="ECO:0000313" key="1">
    <source>
        <dbReference type="EMBL" id="SAL84513.1"/>
    </source>
</evidence>
<dbReference type="AlphaFoldDB" id="A0A158KUW3"/>
<sequence length="53" mass="5793">MTGWVEPSSAAHWASEPRARGISRVGEADEKFGFVDSYLRMLGAQRKARTPAG</sequence>
<gene>
    <name evidence="1" type="ORF">AWB67_06699</name>
</gene>
<keyword evidence="2" id="KW-1185">Reference proteome</keyword>
<reference evidence="1" key="1">
    <citation type="submission" date="2016-01" db="EMBL/GenBank/DDBJ databases">
        <authorList>
            <person name="Peeters C."/>
        </authorList>
    </citation>
    <scope>NUCLEOTIDE SEQUENCE [LARGE SCALE GENOMIC DNA]</scope>
    <source>
        <strain evidence="1">LMG 22937</strain>
    </source>
</reference>
<proteinExistence type="predicted"/>
<dbReference type="Proteomes" id="UP000054925">
    <property type="component" value="Unassembled WGS sequence"/>
</dbReference>
<protein>
    <submittedName>
        <fullName evidence="1">Uncharacterized protein</fullName>
    </submittedName>
</protein>
<accession>A0A158KUW3</accession>
<evidence type="ECO:0000313" key="2">
    <source>
        <dbReference type="Proteomes" id="UP000054925"/>
    </source>
</evidence>